<protein>
    <submittedName>
        <fullName evidence="1">NAD(P)-dependent dehydrogenase (Short-subunit alcohol dehydrogenase family)</fullName>
    </submittedName>
</protein>
<dbReference type="Proteomes" id="UP000631670">
    <property type="component" value="Unassembled WGS sequence"/>
</dbReference>
<dbReference type="RefSeq" id="WP_211299671.1">
    <property type="nucleotide sequence ID" value="NZ_JADBEG010000001.1"/>
</dbReference>
<sequence length="293" mass="30303">MSRRDNGRTVVVTGASTGLGRTTALTLAEAGFRVVAGVRRAADGEALLAESAALTYALIDVTDDRSIAAAAGALAGPDGVWGLVNNAGICVSAPVECLSSADLRRQLETNVIGTLAVTRAFLPLLRTAGGRVVNVTSGLGALVVPYLGAYAMAQFAKEAMSDALRRELAPAGVGVSVVRPGAIMTPIWDKVSRGGNAVLAAAPEPVARLYRGTFLRFLAGNEQGARASETRPEDVAAAVHHALSSSRPKTRYPVGPDAIRGARIARLLPDRLIDRMFTGVVAPATEEIVRGAA</sequence>
<evidence type="ECO:0000313" key="1">
    <source>
        <dbReference type="EMBL" id="MBE1495303.1"/>
    </source>
</evidence>
<keyword evidence="2" id="KW-1185">Reference proteome</keyword>
<name>A0ABR9HWK1_9PSEU</name>
<dbReference type="PANTHER" id="PTHR43313">
    <property type="entry name" value="SHORT-CHAIN DEHYDROGENASE/REDUCTASE FAMILY 9C"/>
    <property type="match status" value="1"/>
</dbReference>
<reference evidence="1 2" key="1">
    <citation type="submission" date="2020-10" db="EMBL/GenBank/DDBJ databases">
        <title>Sequencing the genomes of 1000 actinobacteria strains.</title>
        <authorList>
            <person name="Klenk H.-P."/>
        </authorList>
    </citation>
    <scope>NUCLEOTIDE SEQUENCE [LARGE SCALE GENOMIC DNA]</scope>
    <source>
        <strain evidence="1 2">DSM 44653</strain>
    </source>
</reference>
<dbReference type="PANTHER" id="PTHR43313:SF1">
    <property type="entry name" value="3BETA-HYDROXYSTEROID DEHYDROGENASE DHS-16"/>
    <property type="match status" value="1"/>
</dbReference>
<dbReference type="InterPro" id="IPR036291">
    <property type="entry name" value="NAD(P)-bd_dom_sf"/>
</dbReference>
<proteinExistence type="predicted"/>
<comment type="caution">
    <text evidence="1">The sequence shown here is derived from an EMBL/GenBank/DDBJ whole genome shotgun (WGS) entry which is preliminary data.</text>
</comment>
<dbReference type="Pfam" id="PF00106">
    <property type="entry name" value="adh_short"/>
    <property type="match status" value="1"/>
</dbReference>
<dbReference type="InterPro" id="IPR002347">
    <property type="entry name" value="SDR_fam"/>
</dbReference>
<dbReference type="SUPFAM" id="SSF51735">
    <property type="entry name" value="NAD(P)-binding Rossmann-fold domains"/>
    <property type="match status" value="1"/>
</dbReference>
<accession>A0ABR9HWK1</accession>
<dbReference type="Gene3D" id="3.40.50.720">
    <property type="entry name" value="NAD(P)-binding Rossmann-like Domain"/>
    <property type="match status" value="1"/>
</dbReference>
<evidence type="ECO:0000313" key="2">
    <source>
        <dbReference type="Proteomes" id="UP000631670"/>
    </source>
</evidence>
<gene>
    <name evidence="1" type="ORF">H4696_002403</name>
</gene>
<organism evidence="1 2">
    <name type="scientific">Amycolatopsis lexingtonensis</name>
    <dbReference type="NCBI Taxonomy" id="218822"/>
    <lineage>
        <taxon>Bacteria</taxon>
        <taxon>Bacillati</taxon>
        <taxon>Actinomycetota</taxon>
        <taxon>Actinomycetes</taxon>
        <taxon>Pseudonocardiales</taxon>
        <taxon>Pseudonocardiaceae</taxon>
        <taxon>Amycolatopsis</taxon>
    </lineage>
</organism>
<dbReference type="EMBL" id="JADBEG010000001">
    <property type="protein sequence ID" value="MBE1495303.1"/>
    <property type="molecule type" value="Genomic_DNA"/>
</dbReference>
<dbReference type="PRINTS" id="PR00081">
    <property type="entry name" value="GDHRDH"/>
</dbReference>